<dbReference type="RefSeq" id="YP_164423.1">
    <property type="nucleotide sequence ID" value="NC_006557.1"/>
</dbReference>
<name>Q5YA65_9CAUD</name>
<dbReference type="EMBL" id="AY616446">
    <property type="protein sequence ID" value="AAU85092.1"/>
    <property type="molecule type" value="Genomic_DNA"/>
</dbReference>
<reference evidence="1 2" key="1">
    <citation type="journal article" date="2004" name="Extremophiles">
        <title>The Genome of BCJA1, a Bacteriophage Active Against the Alkaliphilic Bacterium, Bacillus clarkii.</title>
        <authorList>
            <person name="Kropinski A.M."/>
            <person name="Hayward M."/>
            <person name="Agnew D."/>
            <person name="Jarrell K.F."/>
        </authorList>
    </citation>
    <scope>NUCLEOTIDE SEQUENCE [LARGE SCALE GENOMIC DNA]</scope>
</reference>
<keyword evidence="2" id="KW-1185">Reference proteome</keyword>
<evidence type="ECO:0000313" key="2">
    <source>
        <dbReference type="Proteomes" id="UP000001585"/>
    </source>
</evidence>
<dbReference type="OrthoDB" id="12648at10239"/>
<dbReference type="Pfam" id="PF12691">
    <property type="entry name" value="Phage_tail_terminator_6"/>
    <property type="match status" value="1"/>
</dbReference>
<dbReference type="Proteomes" id="UP000001585">
    <property type="component" value="Segment"/>
</dbReference>
<evidence type="ECO:0000313" key="1">
    <source>
        <dbReference type="EMBL" id="AAU85092.1"/>
    </source>
</evidence>
<dbReference type="InterPro" id="IPR024411">
    <property type="entry name" value="Tail_terminator_phage"/>
</dbReference>
<protein>
    <submittedName>
        <fullName evidence="1">45</fullName>
    </submittedName>
</protein>
<proteinExistence type="predicted"/>
<sequence>MDFIERLTERVNSIPGLPISCKKGYLGTEESFVVYPLPGSRTVSQYMDGTKDRRLNYEFAMKSKSQRKIDETLWLVQNVLDDLGELESADGSFEFEGIDITNTPFINNADNQGWFVFLLDVQAKITVFEEE</sequence>
<accession>Q5YA65</accession>
<dbReference type="KEGG" id="vg:3197280"/>
<organism evidence="1 2">
    <name type="scientific">Bacillus phage BCASJ1c</name>
    <dbReference type="NCBI Taxonomy" id="294382"/>
    <lineage>
        <taxon>Viruses</taxon>
        <taxon>Duplodnaviria</taxon>
        <taxon>Heunggongvirae</taxon>
        <taxon>Uroviricota</taxon>
        <taxon>Caudoviricetes</taxon>
        <taxon>Jarrellvirus</taxon>
        <taxon>Jarrellvirus BCAJ1</taxon>
    </lineage>
</organism>
<gene>
    <name evidence="1" type="primary">45</name>
</gene>